<name>A0A420M8L1_FUSOX</name>
<proteinExistence type="predicted"/>
<dbReference type="GO" id="GO:0005739">
    <property type="term" value="C:mitochondrion"/>
    <property type="evidence" value="ECO:0007669"/>
    <property type="project" value="UniProtKB-SubCell"/>
</dbReference>
<evidence type="ECO:0000256" key="1">
    <source>
        <dbReference type="ARBA" id="ARBA00004173"/>
    </source>
</evidence>
<dbReference type="EMBL" id="MRCX01000756">
    <property type="protein sequence ID" value="RKK59244.1"/>
    <property type="molecule type" value="Genomic_DNA"/>
</dbReference>
<protein>
    <recommendedName>
        <fullName evidence="5">Reverse transcriptase domain-containing protein</fullName>
    </recommendedName>
</protein>
<dbReference type="VEuPathDB" id="FungiDB:FOC1_g10000714"/>
<dbReference type="VEuPathDB" id="FungiDB:FOC4_g10000254"/>
<dbReference type="VEuPathDB" id="FungiDB:FOIG_16791"/>
<comment type="subcellular location">
    <subcellularLocation>
        <location evidence="1">Mitochondrion</location>
    </subcellularLocation>
</comment>
<keyword evidence="2" id="KW-0496">Mitochondrion</keyword>
<evidence type="ECO:0000256" key="4">
    <source>
        <dbReference type="SAM" id="MobiDB-lite"/>
    </source>
</evidence>
<reference evidence="6 7" key="1">
    <citation type="journal article" date="2018" name="Sci. Rep.">
        <title>Characterisation of pathogen-specific regions and novel effector candidates in Fusarium oxysporum f. sp. cepae.</title>
        <authorList>
            <person name="Armitage A.D."/>
            <person name="Taylor A."/>
            <person name="Sobczyk M.K."/>
            <person name="Baxter L."/>
            <person name="Greenfield B.P."/>
            <person name="Bates H.J."/>
            <person name="Wilson F."/>
            <person name="Jackson A.C."/>
            <person name="Ott S."/>
            <person name="Harrison R.J."/>
            <person name="Clarkson J.P."/>
        </authorList>
    </citation>
    <scope>NUCLEOTIDE SEQUENCE [LARGE SCALE GENOMIC DNA]</scope>
    <source>
        <strain evidence="6 7">Fo_A13</strain>
    </source>
</reference>
<dbReference type="Gene3D" id="3.60.10.10">
    <property type="entry name" value="Endonuclease/exonuclease/phosphatase"/>
    <property type="match status" value="1"/>
</dbReference>
<sequence>MADPIGAEIVVEQDDAPFSTPKRPSRMVRPTSKVRDTARQLEDTAKETRKTTRQTTRNVPAEEQIDRPTETRKSSGSGSSSDGRAMLQKALDLLAESRRETKRLQEALKEQMEMTRELKEAVAKQEETVHEMGKQMVEIKEQMTEELQRVREQLETITTNAMDGPQRSYADVTRLTPFLPHNDSRTLAAPPSPTDVLYCTIDVSRLEEDEARLSAGTIRATVENEVRSELDNPTWRCRAVTKDPKNPHRVRITCRDENEHEIVKRAAETKLAPGARILRDDLYPIRVDNVSRIAVLDEGNEIRAEITEMLGRENDTEVAKVAWLSKRDIPKAYGSMVVYLKKRSEARRFINEGFFVAGGESGTTKAFEHRDRPKQCYNCQQITSHKAYQCDRPQERFRNVSHAAAPTSHTAETVRSSTHHSMNSIFRLFQLNVRKQGPVHDSLMNDEDIQDATVLAIQEPQARRIQGRLLTTPMGHHKWVKMVPTTEREGRWVIRSMLWVNTDVEAEQVPVESPDVTAAVIRLPDRLVFTASVYVPGGDGQALQDICAKLRRAIQEEERLLFKNAPWKEINSRITDTLRSRPVGNTVQQKTDRLMVAVLDAVQALTPRAKPSPYAKRWWTNDLTQLRHVYTYWRNRARAARRAGQNTADLEDTAKAAAKQYHDAIRQRKNTHWKEFLADNDNIWKAAKYMKSGDDAAFGMVPQLVKADGAATTSHKEQAEELLAKFFPPLPDNIEDEGPRQQRAPVTMPGLTLEEVERQLWATKSWKAPGEDGLPAIVWKQIWPSVKHDVLAIFQASLEEGVIPDQWRHARIIPLKKPGKDDYTIAKAWRPISLLATLGKVLESVVAERISHAVETYGLLPTNHFGARKQRSAEQALILLQEHIFSAWRSRHVVSLVSFDVKGAYNGVCKERLLQRMMARGIPEGLLRWIDAFCSERTATIVINGQSSESQPLPQAGLPQGSPLSPILFLFFNADLVQTQIDRNGGAIAFVDDYTAWVSGPTAQSNQRGIQAVIDKALDWERRSGATFEAEKTAIIHFTRYTGRIDSEPFTIKGEKVVPTDQVKILGVVMDSRLHYKQHIARAATKGLEAAMELRRLKGMAPSTTRQLFTAMVAPVVDYASNVWMHACKTASAYAVHRVQR</sequence>
<dbReference type="VEuPathDB" id="FungiDB:FOMG_18534"/>
<dbReference type="VEuPathDB" id="FungiDB:FOZG_17862"/>
<feature type="compositionally biased region" description="Basic and acidic residues" evidence="4">
    <location>
        <begin position="64"/>
        <end position="73"/>
    </location>
</feature>
<gene>
    <name evidence="6" type="ORF">BFJ69_g17328</name>
</gene>
<feature type="coiled-coil region" evidence="3">
    <location>
        <begin position="87"/>
        <end position="160"/>
    </location>
</feature>
<accession>A0A420M8L1</accession>
<dbReference type="SUPFAM" id="SSF56219">
    <property type="entry name" value="DNase I-like"/>
    <property type="match status" value="1"/>
</dbReference>
<organism evidence="6 7">
    <name type="scientific">Fusarium oxysporum</name>
    <name type="common">Fusarium vascular wilt</name>
    <dbReference type="NCBI Taxonomy" id="5507"/>
    <lineage>
        <taxon>Eukaryota</taxon>
        <taxon>Fungi</taxon>
        <taxon>Dikarya</taxon>
        <taxon>Ascomycota</taxon>
        <taxon>Pezizomycotina</taxon>
        <taxon>Sordariomycetes</taxon>
        <taxon>Hypocreomycetidae</taxon>
        <taxon>Hypocreales</taxon>
        <taxon>Nectriaceae</taxon>
        <taxon>Fusarium</taxon>
        <taxon>Fusarium oxysporum species complex</taxon>
    </lineage>
</organism>
<dbReference type="InterPro" id="IPR043502">
    <property type="entry name" value="DNA/RNA_pol_sf"/>
</dbReference>
<evidence type="ECO:0000256" key="2">
    <source>
        <dbReference type="ARBA" id="ARBA00023128"/>
    </source>
</evidence>
<dbReference type="Pfam" id="PF00078">
    <property type="entry name" value="RVT_1"/>
    <property type="match status" value="1"/>
</dbReference>
<feature type="compositionally biased region" description="Basic and acidic residues" evidence="4">
    <location>
        <begin position="33"/>
        <end position="50"/>
    </location>
</feature>
<feature type="domain" description="Reverse transcriptase" evidence="5">
    <location>
        <begin position="796"/>
        <end position="1070"/>
    </location>
</feature>
<dbReference type="VEuPathDB" id="FungiDB:FOC4_g10000213"/>
<dbReference type="AlphaFoldDB" id="A0A420M8L1"/>
<dbReference type="VEuPathDB" id="FungiDB:FOIG_09657"/>
<dbReference type="VEuPathDB" id="FungiDB:FOIG_16516"/>
<evidence type="ECO:0000313" key="6">
    <source>
        <dbReference type="EMBL" id="RKK59244.1"/>
    </source>
</evidence>
<feature type="region of interest" description="Disordered" evidence="4">
    <location>
        <begin position="1"/>
        <end position="84"/>
    </location>
</feature>
<dbReference type="PANTHER" id="PTHR33481:SF1">
    <property type="entry name" value="ENDONUCLEASE_EXONUCLEASE_PHOSPHATASE DOMAIN-CONTAINING PROTEIN-RELATED"/>
    <property type="match status" value="1"/>
</dbReference>
<dbReference type="PROSITE" id="PS50878">
    <property type="entry name" value="RT_POL"/>
    <property type="match status" value="1"/>
</dbReference>
<dbReference type="VEuPathDB" id="FungiDB:FOMG_16890"/>
<comment type="caution">
    <text evidence="6">The sequence shown here is derived from an EMBL/GenBank/DDBJ whole genome shotgun (WGS) entry which is preliminary data.</text>
</comment>
<dbReference type="CDD" id="cd01650">
    <property type="entry name" value="RT_nLTR_like"/>
    <property type="match status" value="1"/>
</dbReference>
<dbReference type="VEuPathDB" id="FungiDB:FOC1_g10000715"/>
<evidence type="ECO:0000259" key="5">
    <source>
        <dbReference type="PROSITE" id="PS50878"/>
    </source>
</evidence>
<dbReference type="PANTHER" id="PTHR33481">
    <property type="entry name" value="REVERSE TRANSCRIPTASE"/>
    <property type="match status" value="1"/>
</dbReference>
<dbReference type="SUPFAM" id="SSF56672">
    <property type="entry name" value="DNA/RNA polymerases"/>
    <property type="match status" value="1"/>
</dbReference>
<dbReference type="InterPro" id="IPR000477">
    <property type="entry name" value="RT_dom"/>
</dbReference>
<dbReference type="Proteomes" id="UP000285084">
    <property type="component" value="Unassembled WGS sequence"/>
</dbReference>
<dbReference type="VEuPathDB" id="FungiDB:FOXG_21503"/>
<dbReference type="VEuPathDB" id="FungiDB:FOXG_21990"/>
<dbReference type="VEuPathDB" id="FungiDB:FOXG_12603"/>
<evidence type="ECO:0000256" key="3">
    <source>
        <dbReference type="SAM" id="Coils"/>
    </source>
</evidence>
<evidence type="ECO:0000313" key="7">
    <source>
        <dbReference type="Proteomes" id="UP000285084"/>
    </source>
</evidence>
<dbReference type="VEuPathDB" id="FungiDB:FOC1_g10001377"/>
<feature type="non-terminal residue" evidence="6">
    <location>
        <position position="1141"/>
    </location>
</feature>
<keyword evidence="3" id="KW-0175">Coiled coil</keyword>
<dbReference type="VEuPathDB" id="FungiDB:HZS61_008963"/>
<dbReference type="VEuPathDB" id="FungiDB:HZS61_011125"/>
<dbReference type="InterPro" id="IPR036691">
    <property type="entry name" value="Endo/exonu/phosph_ase_sf"/>
</dbReference>